<dbReference type="Gene3D" id="3.30.450.20">
    <property type="entry name" value="PAS domain"/>
    <property type="match status" value="2"/>
</dbReference>
<feature type="domain" description="Histidine kinase" evidence="12">
    <location>
        <begin position="978"/>
        <end position="1197"/>
    </location>
</feature>
<dbReference type="Pfam" id="PF01627">
    <property type="entry name" value="Hpt"/>
    <property type="match status" value="1"/>
</dbReference>
<comment type="catalytic activity">
    <reaction evidence="1">
        <text>ATP + protein L-histidine = ADP + protein N-phospho-L-histidine.</text>
        <dbReference type="EC" id="2.7.13.3"/>
    </reaction>
</comment>
<comment type="caution">
    <text evidence="17">The sequence shown here is derived from an EMBL/GenBank/DDBJ whole genome shotgun (WGS) entry which is preliminary data.</text>
</comment>
<gene>
    <name evidence="17" type="ORF">G3480_23680</name>
</gene>
<dbReference type="EC" id="2.7.13.3" evidence="2"/>
<evidence type="ECO:0000313" key="17">
    <source>
        <dbReference type="EMBL" id="NEX23261.1"/>
    </source>
</evidence>
<evidence type="ECO:0000259" key="14">
    <source>
        <dbReference type="PROSITE" id="PS50112"/>
    </source>
</evidence>
<dbReference type="FunFam" id="3.30.565.10:FF:000010">
    <property type="entry name" value="Sensor histidine kinase RcsC"/>
    <property type="match status" value="1"/>
</dbReference>
<dbReference type="InterPro" id="IPR035965">
    <property type="entry name" value="PAS-like_dom_sf"/>
</dbReference>
<dbReference type="PROSITE" id="PS50109">
    <property type="entry name" value="HIS_KIN"/>
    <property type="match status" value="1"/>
</dbReference>
<dbReference type="InterPro" id="IPR013655">
    <property type="entry name" value="PAS_fold_3"/>
</dbReference>
<dbReference type="InterPro" id="IPR036641">
    <property type="entry name" value="HPT_dom_sf"/>
</dbReference>
<evidence type="ECO:0000256" key="7">
    <source>
        <dbReference type="PROSITE-ProRule" id="PRU00110"/>
    </source>
</evidence>
<keyword evidence="11" id="KW-0732">Signal</keyword>
<dbReference type="InterPro" id="IPR003661">
    <property type="entry name" value="HisK_dim/P_dom"/>
</dbReference>
<dbReference type="InterPro" id="IPR004358">
    <property type="entry name" value="Sig_transdc_His_kin-like_C"/>
</dbReference>
<dbReference type="SUPFAM" id="SSF47226">
    <property type="entry name" value="Histidine-containing phosphotransfer domain, HPT domain"/>
    <property type="match status" value="1"/>
</dbReference>
<dbReference type="CDD" id="cd17546">
    <property type="entry name" value="REC_hyHK_CKI1_RcsC-like"/>
    <property type="match status" value="1"/>
</dbReference>
<dbReference type="CDD" id="cd00082">
    <property type="entry name" value="HisKA"/>
    <property type="match status" value="1"/>
</dbReference>
<evidence type="ECO:0000256" key="10">
    <source>
        <dbReference type="SAM" id="MobiDB-lite"/>
    </source>
</evidence>
<dbReference type="PROSITE" id="PS50110">
    <property type="entry name" value="RESPONSE_REGULATORY"/>
    <property type="match status" value="1"/>
</dbReference>
<organism evidence="17 18">
    <name type="scientific">Thiorhodococcus mannitoliphagus</name>
    <dbReference type="NCBI Taxonomy" id="329406"/>
    <lineage>
        <taxon>Bacteria</taxon>
        <taxon>Pseudomonadati</taxon>
        <taxon>Pseudomonadota</taxon>
        <taxon>Gammaproteobacteria</taxon>
        <taxon>Chromatiales</taxon>
        <taxon>Chromatiaceae</taxon>
        <taxon>Thiorhodococcus</taxon>
    </lineage>
</organism>
<dbReference type="PROSITE" id="PS50112">
    <property type="entry name" value="PAS"/>
    <property type="match status" value="2"/>
</dbReference>
<dbReference type="SUPFAM" id="SSF52172">
    <property type="entry name" value="CheY-like"/>
    <property type="match status" value="1"/>
</dbReference>
<evidence type="ECO:0000256" key="3">
    <source>
        <dbReference type="ARBA" id="ARBA00022553"/>
    </source>
</evidence>
<keyword evidence="9" id="KW-0175">Coiled coil</keyword>
<dbReference type="InterPro" id="IPR003594">
    <property type="entry name" value="HATPase_dom"/>
</dbReference>
<dbReference type="SUPFAM" id="SSF55874">
    <property type="entry name" value="ATPase domain of HSP90 chaperone/DNA topoisomerase II/histidine kinase"/>
    <property type="match status" value="1"/>
</dbReference>
<dbReference type="SMART" id="SM00388">
    <property type="entry name" value="HisKA"/>
    <property type="match status" value="1"/>
</dbReference>
<dbReference type="Proteomes" id="UP000471640">
    <property type="component" value="Unassembled WGS sequence"/>
</dbReference>
<evidence type="ECO:0000256" key="6">
    <source>
        <dbReference type="ARBA" id="ARBA00023012"/>
    </source>
</evidence>
<feature type="domain" description="PAC" evidence="15">
    <location>
        <begin position="768"/>
        <end position="820"/>
    </location>
</feature>
<dbReference type="Gene3D" id="3.40.190.10">
    <property type="entry name" value="Periplasmic binding protein-like II"/>
    <property type="match status" value="2"/>
</dbReference>
<dbReference type="Pfam" id="PF12974">
    <property type="entry name" value="Phosphonate-bd"/>
    <property type="match status" value="1"/>
</dbReference>
<evidence type="ECO:0000256" key="4">
    <source>
        <dbReference type="ARBA" id="ARBA00022679"/>
    </source>
</evidence>
<evidence type="ECO:0000256" key="5">
    <source>
        <dbReference type="ARBA" id="ARBA00022777"/>
    </source>
</evidence>
<dbReference type="PANTHER" id="PTHR45339">
    <property type="entry name" value="HYBRID SIGNAL TRANSDUCTION HISTIDINE KINASE J"/>
    <property type="match status" value="1"/>
</dbReference>
<feature type="modified residue" description="Phosphohistidine" evidence="7">
    <location>
        <position position="1459"/>
    </location>
</feature>
<evidence type="ECO:0000313" key="18">
    <source>
        <dbReference type="Proteomes" id="UP000471640"/>
    </source>
</evidence>
<feature type="modified residue" description="4-aspartylphosphate" evidence="8">
    <location>
        <position position="1272"/>
    </location>
</feature>
<name>A0A6P1E1Q4_9GAMM</name>
<dbReference type="PROSITE" id="PS50113">
    <property type="entry name" value="PAC"/>
    <property type="match status" value="2"/>
</dbReference>
<dbReference type="Gene3D" id="3.30.565.10">
    <property type="entry name" value="Histidine kinase-like ATPase, C-terminal domain"/>
    <property type="match status" value="1"/>
</dbReference>
<dbReference type="PRINTS" id="PR00344">
    <property type="entry name" value="BCTRLSENSOR"/>
</dbReference>
<dbReference type="SMART" id="SM00448">
    <property type="entry name" value="REC"/>
    <property type="match status" value="1"/>
</dbReference>
<dbReference type="InterPro" id="IPR001610">
    <property type="entry name" value="PAC"/>
</dbReference>
<dbReference type="SUPFAM" id="SSF47384">
    <property type="entry name" value="Homodimeric domain of signal transducing histidine kinase"/>
    <property type="match status" value="1"/>
</dbReference>
<feature type="domain" description="PAS" evidence="14">
    <location>
        <begin position="817"/>
        <end position="870"/>
    </location>
</feature>
<dbReference type="InterPro" id="IPR036890">
    <property type="entry name" value="HATPase_C_sf"/>
</dbReference>
<dbReference type="InterPro" id="IPR000700">
    <property type="entry name" value="PAS-assoc_C"/>
</dbReference>
<feature type="compositionally biased region" description="Basic and acidic residues" evidence="10">
    <location>
        <begin position="1363"/>
        <end position="1378"/>
    </location>
</feature>
<dbReference type="InterPro" id="IPR008207">
    <property type="entry name" value="Sig_transdc_His_kin_Hpt_dom"/>
</dbReference>
<evidence type="ECO:0000256" key="8">
    <source>
        <dbReference type="PROSITE-ProRule" id="PRU00169"/>
    </source>
</evidence>
<dbReference type="Pfam" id="PF02518">
    <property type="entry name" value="HATPase_c"/>
    <property type="match status" value="1"/>
</dbReference>
<dbReference type="SMART" id="SM00065">
    <property type="entry name" value="GAF"/>
    <property type="match status" value="2"/>
</dbReference>
<dbReference type="InterPro" id="IPR000014">
    <property type="entry name" value="PAS"/>
</dbReference>
<keyword evidence="18" id="KW-1185">Reference proteome</keyword>
<dbReference type="SUPFAM" id="SSF55781">
    <property type="entry name" value="GAF domain-like"/>
    <property type="match status" value="2"/>
</dbReference>
<reference evidence="18" key="1">
    <citation type="journal article" date="2020" name="Microbiol. Resour. Announc.">
        <title>Draft Genome Sequences of Thiorhodococcus mannitoliphagus and Thiorhodococcus minor, Purple Sulfur Photosynthetic Bacteria in the Gammaproteobacterial Family Chromatiaceae.</title>
        <authorList>
            <person name="Aviles F.A."/>
            <person name="Meyer T.E."/>
            <person name="Kyndt J.A."/>
        </authorList>
    </citation>
    <scope>NUCLEOTIDE SEQUENCE [LARGE SCALE GENOMIC DNA]</scope>
    <source>
        <strain evidence="18">DSM 18266</strain>
    </source>
</reference>
<evidence type="ECO:0000256" key="9">
    <source>
        <dbReference type="SAM" id="Coils"/>
    </source>
</evidence>
<sequence length="1603" mass="176773">MSRLAPLLCLLLLCAMPTRAEAERVLTLGVYAYRPQDMMQRRFQPLADYLSERLPDTRVELRALPLDLLGQAVHEGQVDLVLTNPRHYLQLRSRDDLTGVIATLIKRSFDGTATRCLGGVIFTRADRDDLATLADLKGQRIAIPNTNHMGGYFAPLVELDEAGLPPPPPDQLDVSGTHDAVVERVVSGVSDIGFVRTEILEELAASGRLDMDQIKIINRQALSDYPFMSSTRLYPEWPLIALPAVDEQSVRLVMAALYALDPNGPVAQSAHIAGFAPPADYLPLEQALRRLRMPPFDQRPHYGLDDLWSDYRLAIIAGALAFVAILGLSLLLFYRNRALVLSTARLRMLTQVQQALAEQTAALMRVSATDQDRAINALLRTAGRLLKADRAYLFQLDEDGLHASNTHEWCAEGVAPQLSSLQHIPLSETRWWWDQLGSAGRIVINDVDQIPDASLREQLRAQNISALFAIALLKDATNRGFVGFDLVQRKHSWHAEEILPFEAPISALGHALLRWRAERLLELRARCDEALLELPQLAETLPEQAFLKRALALAEELTGSHISFVHFAAEDQRTIELVSWSQRTLDHYCKAEHGSHYPVAEAGVWADALRQRAPVVVNDYAGYAGKRGLPEGHAELRRFISVPVVEDDQVVMLAGVGNKADDYDANDVESLQLIINATWRLLERRRSLAALRDSEARFLVTFEQAAVGIAQVGLDGRWLRVNHKLCEIVGYSSAELLEKRFQDITHPEDLDKDIRELQRVLVGEITSYSMEKRYIRKDGEIVWVNLTVALTLQEDKSPDYFIAVVEDIQARKQAEETLLKLAQALEQTPEAIVITNLDAEIEYVNAAFVEITGYLREEILGQNPRILHSDKTPKETYDALWGALTHGRPWQGELINRRKDGSEFIEHAIINPVRQPDGRVTHYVASKEDITEKKRLAEELERHRNHLEELVEARTAELAQARVAAEAASLAKSAFLANMSHEIRTPMNAVVGMTHLLQQDARPDQQARLGIVADSAAHLLSLINAVLDLSKIEAGKLELEESDFQLSAVFEHLCSVVGVQAKAKGLIFETDCDGVPDWLHGDPLRLRQALLNLATNAVKFTEHGQVSVQADVLEEDAAGLRLRFRVEDTGIGISEADQARLFQSFEQVDASISRHYGGSGLGLAISRHLAEMMGGKLEVESQAGAGSRFSLEVRMRRGRGTMPEQAPPTLARAPASPCYSGVRVLLVEDNAINCEVAMELLSAAGLDVDTAQNGAEAVSKVGQHDYDLVLMDMQMPVMDGLSATRAIRQLPKGAAIPILAMTANAFEEDRRACFAAGMNDFVVKPVDPDLLFASLARWVQPPASGNALRKCPSTTSPLSQRGDSGDFGRHRSHRETTDGHCLSQEATFAPAPSPPDQLPAALEPLRTPELERALAIFGGDVPRFLRLLQSFSKSYGGDADTIRERLDAGEVDEIRLVTHRLKGAAGSLGLSALEQAASLLDTAVRRKEDPDRLSACRDEVSQALHALAAALAELPEDAFATAADAHDPGSAQTLLDELDTLLRQDDTQAQTLLTDHQDALGKALGKTAFAPLAKAIESFEYQDALVMLRNALAARDRAIEHAD</sequence>
<dbReference type="GO" id="GO:0000155">
    <property type="term" value="F:phosphorelay sensor kinase activity"/>
    <property type="evidence" value="ECO:0007669"/>
    <property type="project" value="InterPro"/>
</dbReference>
<feature type="signal peptide" evidence="11">
    <location>
        <begin position="1"/>
        <end position="22"/>
    </location>
</feature>
<dbReference type="SMART" id="SM00387">
    <property type="entry name" value="HATPase_c"/>
    <property type="match status" value="1"/>
</dbReference>
<dbReference type="RefSeq" id="WP_164656699.1">
    <property type="nucleotide sequence ID" value="NZ_JAAIJR010000175.1"/>
</dbReference>
<dbReference type="PROSITE" id="PS50894">
    <property type="entry name" value="HPT"/>
    <property type="match status" value="1"/>
</dbReference>
<evidence type="ECO:0000256" key="1">
    <source>
        <dbReference type="ARBA" id="ARBA00000085"/>
    </source>
</evidence>
<keyword evidence="4" id="KW-0808">Transferase</keyword>
<feature type="domain" description="Response regulatory" evidence="13">
    <location>
        <begin position="1223"/>
        <end position="1339"/>
    </location>
</feature>
<dbReference type="Pfam" id="PF08447">
    <property type="entry name" value="PAS_3"/>
    <property type="match status" value="1"/>
</dbReference>
<dbReference type="PANTHER" id="PTHR45339:SF5">
    <property type="entry name" value="HISTIDINE KINASE"/>
    <property type="match status" value="1"/>
</dbReference>
<dbReference type="CDD" id="cd00130">
    <property type="entry name" value="PAS"/>
    <property type="match status" value="2"/>
</dbReference>
<feature type="coiled-coil region" evidence="9">
    <location>
        <begin position="930"/>
        <end position="957"/>
    </location>
</feature>
<dbReference type="NCBIfam" id="TIGR00229">
    <property type="entry name" value="sensory_box"/>
    <property type="match status" value="2"/>
</dbReference>
<dbReference type="EMBL" id="JAAIJR010000175">
    <property type="protein sequence ID" value="NEX23261.1"/>
    <property type="molecule type" value="Genomic_DNA"/>
</dbReference>
<dbReference type="InterPro" id="IPR029016">
    <property type="entry name" value="GAF-like_dom_sf"/>
</dbReference>
<keyword evidence="3 8" id="KW-0597">Phosphoprotein</keyword>
<protein>
    <recommendedName>
        <fullName evidence="2">histidine kinase</fullName>
        <ecNumber evidence="2">2.7.13.3</ecNumber>
    </recommendedName>
</protein>
<dbReference type="Pfam" id="PF13185">
    <property type="entry name" value="GAF_2"/>
    <property type="match status" value="1"/>
</dbReference>
<dbReference type="InterPro" id="IPR005467">
    <property type="entry name" value="His_kinase_dom"/>
</dbReference>
<evidence type="ECO:0000256" key="11">
    <source>
        <dbReference type="SAM" id="SignalP"/>
    </source>
</evidence>
<dbReference type="Pfam" id="PF13426">
    <property type="entry name" value="PAS_9"/>
    <property type="match status" value="1"/>
</dbReference>
<dbReference type="SMART" id="SM00086">
    <property type="entry name" value="PAC"/>
    <property type="match status" value="2"/>
</dbReference>
<proteinExistence type="predicted"/>
<evidence type="ECO:0000259" key="12">
    <source>
        <dbReference type="PROSITE" id="PS50109"/>
    </source>
</evidence>
<feature type="domain" description="PAC" evidence="15">
    <location>
        <begin position="888"/>
        <end position="942"/>
    </location>
</feature>
<dbReference type="InterPro" id="IPR036097">
    <property type="entry name" value="HisK_dim/P_sf"/>
</dbReference>
<dbReference type="SMART" id="SM00091">
    <property type="entry name" value="PAS"/>
    <property type="match status" value="2"/>
</dbReference>
<feature type="chain" id="PRO_5027019731" description="histidine kinase" evidence="11">
    <location>
        <begin position="23"/>
        <end position="1603"/>
    </location>
</feature>
<dbReference type="InterPro" id="IPR011006">
    <property type="entry name" value="CheY-like_superfamily"/>
</dbReference>
<dbReference type="Gene3D" id="1.10.287.130">
    <property type="match status" value="1"/>
</dbReference>
<evidence type="ECO:0000259" key="13">
    <source>
        <dbReference type="PROSITE" id="PS50110"/>
    </source>
</evidence>
<dbReference type="GO" id="GO:0005524">
    <property type="term" value="F:ATP binding"/>
    <property type="evidence" value="ECO:0007669"/>
    <property type="project" value="UniProtKB-KW"/>
</dbReference>
<dbReference type="Pfam" id="PF00512">
    <property type="entry name" value="HisKA"/>
    <property type="match status" value="1"/>
</dbReference>
<accession>A0A6P1E1Q4</accession>
<dbReference type="InterPro" id="IPR001789">
    <property type="entry name" value="Sig_transdc_resp-reg_receiver"/>
</dbReference>
<dbReference type="GO" id="GO:0005886">
    <property type="term" value="C:plasma membrane"/>
    <property type="evidence" value="ECO:0007669"/>
    <property type="project" value="UniProtKB-SubCell"/>
</dbReference>
<dbReference type="Gene3D" id="3.30.450.40">
    <property type="match status" value="2"/>
</dbReference>
<dbReference type="SUPFAM" id="SSF55785">
    <property type="entry name" value="PYP-like sensor domain (PAS domain)"/>
    <property type="match status" value="2"/>
</dbReference>
<feature type="domain" description="HPt" evidence="16">
    <location>
        <begin position="1420"/>
        <end position="1521"/>
    </location>
</feature>
<evidence type="ECO:0000259" key="15">
    <source>
        <dbReference type="PROSITE" id="PS50113"/>
    </source>
</evidence>
<keyword evidence="6" id="KW-0902">Two-component regulatory system</keyword>
<reference evidence="17 18" key="2">
    <citation type="submission" date="2020-02" db="EMBL/GenBank/DDBJ databases">
        <title>Genome sequences of Thiorhodococcus mannitoliphagus and Thiorhodococcus minor, purple sulfur photosynthetic bacteria in the gammaproteobacterial family, Chromatiaceae.</title>
        <authorList>
            <person name="Aviles F.A."/>
            <person name="Meyer T.E."/>
            <person name="Kyndt J.A."/>
        </authorList>
    </citation>
    <scope>NUCLEOTIDE SEQUENCE [LARGE SCALE GENOMIC DNA]</scope>
    <source>
        <strain evidence="17 18">DSM 18266</strain>
    </source>
</reference>
<dbReference type="Gene3D" id="3.40.50.2300">
    <property type="match status" value="1"/>
</dbReference>
<feature type="region of interest" description="Disordered" evidence="10">
    <location>
        <begin position="1345"/>
        <end position="1380"/>
    </location>
</feature>
<dbReference type="CDD" id="cd16922">
    <property type="entry name" value="HATPase_EvgS-ArcB-TorS-like"/>
    <property type="match status" value="1"/>
</dbReference>
<dbReference type="InterPro" id="IPR003018">
    <property type="entry name" value="GAF"/>
</dbReference>
<dbReference type="SUPFAM" id="SSF53850">
    <property type="entry name" value="Periplasmic binding protein-like II"/>
    <property type="match status" value="1"/>
</dbReference>
<feature type="compositionally biased region" description="Polar residues" evidence="10">
    <location>
        <begin position="1352"/>
        <end position="1362"/>
    </location>
</feature>
<dbReference type="Pfam" id="PF00072">
    <property type="entry name" value="Response_reg"/>
    <property type="match status" value="1"/>
</dbReference>
<evidence type="ECO:0000256" key="2">
    <source>
        <dbReference type="ARBA" id="ARBA00012438"/>
    </source>
</evidence>
<evidence type="ECO:0000259" key="16">
    <source>
        <dbReference type="PROSITE" id="PS50894"/>
    </source>
</evidence>
<feature type="domain" description="PAS" evidence="14">
    <location>
        <begin position="694"/>
        <end position="764"/>
    </location>
</feature>
<dbReference type="Gene3D" id="1.20.120.160">
    <property type="entry name" value="HPT domain"/>
    <property type="match status" value="1"/>
</dbReference>
<keyword evidence="5" id="KW-0418">Kinase</keyword>